<feature type="transmembrane region" description="Helical" evidence="5">
    <location>
        <begin position="319"/>
        <end position="340"/>
    </location>
</feature>
<keyword evidence="2 5" id="KW-0812">Transmembrane</keyword>
<keyword evidence="5" id="KW-1278">Translocase</keyword>
<sequence>MRADPTLPNFLAGTLTQSQWDITFSVVQAVLILLLVVMVAGFLSFVERRVLALWQDRYGPNRVGPFGLFQIIADALKMFFKEDWTPPFVDKLTFILAPAIGMGALMLSFIVVPFTPTWGVADLNIGILFFFAMAGLGVYAVMFAGWASNNKFALLGGIRAAAQTVSYEVFMGLSLMGVVATVGSFSLRDIVEYQQTHLWFVIPQFLGFITFAIAGVAVTHRSPFDAPEAEQDLGAGYHTEYAGMKWGMFFVGEYIGVILVSALISALFFGGWLAPFNWNIPYVPAIFWFVVKIVFFVMMFILVRAALPRPRYDQIMNFGWKICLPITLLNLLVTAGMVLYTSPLQP</sequence>
<keyword evidence="5 6" id="KW-0520">NAD</keyword>
<feature type="transmembrane region" description="Helical" evidence="5">
    <location>
        <begin position="254"/>
        <end position="274"/>
    </location>
</feature>
<keyword evidence="3 5" id="KW-1133">Transmembrane helix</keyword>
<name>A0A345P8G2_9GAMM</name>
<feature type="transmembrane region" description="Helical" evidence="5">
    <location>
        <begin position="198"/>
        <end position="218"/>
    </location>
</feature>
<evidence type="ECO:0000256" key="5">
    <source>
        <dbReference type="HAMAP-Rule" id="MF_01350"/>
    </source>
</evidence>
<evidence type="ECO:0000313" key="8">
    <source>
        <dbReference type="Proteomes" id="UP000253940"/>
    </source>
</evidence>
<comment type="function">
    <text evidence="5">NDH-1 shuttles electrons from NADH, via FMN and iron-sulfur (Fe-S) centers, to quinones in the respiratory chain. The immediate electron acceptor for the enzyme in this species is believed to be ubiquinone. Couples the redox reaction to proton translocation (for every two electrons transferred, four hydrogen ions are translocated across the cytoplasmic membrane), and thus conserves the redox energy in a proton gradient. This subunit may bind ubiquinone.</text>
</comment>
<dbReference type="NCBIfam" id="NF004740">
    <property type="entry name" value="PRK06076.1-1"/>
    <property type="match status" value="1"/>
</dbReference>
<evidence type="ECO:0000256" key="4">
    <source>
        <dbReference type="ARBA" id="ARBA00023136"/>
    </source>
</evidence>
<keyword evidence="5" id="KW-1003">Cell membrane</keyword>
<dbReference type="PANTHER" id="PTHR11432:SF3">
    <property type="entry name" value="NADH-UBIQUINONE OXIDOREDUCTASE CHAIN 1"/>
    <property type="match status" value="1"/>
</dbReference>
<dbReference type="InterPro" id="IPR001694">
    <property type="entry name" value="NADH_UbQ_OxRdtase_su1/FPO"/>
</dbReference>
<reference evidence="7 8" key="1">
    <citation type="submission" date="2018-07" db="EMBL/GenBank/DDBJ databases">
        <title>Genome sequencing of Moraxellaceae gen. HYN0046.</title>
        <authorList>
            <person name="Kim M."/>
            <person name="Yi H."/>
        </authorList>
    </citation>
    <scope>NUCLEOTIDE SEQUENCE [LARGE SCALE GENOMIC DNA]</scope>
    <source>
        <strain evidence="7 8">HYN0046</strain>
    </source>
</reference>
<keyword evidence="8" id="KW-1185">Reference proteome</keyword>
<keyword evidence="4 5" id="KW-0472">Membrane</keyword>
<evidence type="ECO:0000256" key="1">
    <source>
        <dbReference type="ARBA" id="ARBA00004141"/>
    </source>
</evidence>
<feature type="transmembrane region" description="Helical" evidence="5">
    <location>
        <begin position="20"/>
        <end position="43"/>
    </location>
</feature>
<dbReference type="EMBL" id="CP031222">
    <property type="protein sequence ID" value="AXI03571.1"/>
    <property type="molecule type" value="Genomic_DNA"/>
</dbReference>
<protein>
    <recommendedName>
        <fullName evidence="5">NADH-quinone oxidoreductase subunit H</fullName>
        <ecNumber evidence="5">7.1.1.-</ecNumber>
    </recommendedName>
    <alternativeName>
        <fullName evidence="5">NADH dehydrogenase I subunit H</fullName>
    </alternativeName>
    <alternativeName>
        <fullName evidence="5">NDH-1 subunit H</fullName>
    </alternativeName>
</protein>
<dbReference type="OrthoDB" id="9803734at2"/>
<keyword evidence="5" id="KW-0830">Ubiquinone</keyword>
<gene>
    <name evidence="5" type="primary">nuoH</name>
    <name evidence="7" type="ORF">HYN46_12440</name>
</gene>
<dbReference type="HAMAP" id="MF_01350">
    <property type="entry name" value="NDH1_NuoH"/>
    <property type="match status" value="1"/>
</dbReference>
<evidence type="ECO:0000313" key="7">
    <source>
        <dbReference type="EMBL" id="AXI03571.1"/>
    </source>
</evidence>
<dbReference type="KEGG" id="mbah:HYN46_12440"/>
<dbReference type="PANTHER" id="PTHR11432">
    <property type="entry name" value="NADH DEHYDROGENASE SUBUNIT 1"/>
    <property type="match status" value="1"/>
</dbReference>
<keyword evidence="7" id="KW-0560">Oxidoreductase</keyword>
<comment type="subunit">
    <text evidence="5">NDH-1 is composed of 14 different subunits. Subunits NuoA, H, J, K, L, M, N constitute the membrane sector of the complex.</text>
</comment>
<feature type="transmembrane region" description="Helical" evidence="5">
    <location>
        <begin position="126"/>
        <end position="146"/>
    </location>
</feature>
<dbReference type="GO" id="GO:0048038">
    <property type="term" value="F:quinone binding"/>
    <property type="evidence" value="ECO:0007669"/>
    <property type="project" value="UniProtKB-KW"/>
</dbReference>
<dbReference type="GO" id="GO:0016655">
    <property type="term" value="F:oxidoreductase activity, acting on NAD(P)H, quinone or similar compound as acceptor"/>
    <property type="evidence" value="ECO:0007669"/>
    <property type="project" value="UniProtKB-UniRule"/>
</dbReference>
<dbReference type="GO" id="GO:0003954">
    <property type="term" value="F:NADH dehydrogenase activity"/>
    <property type="evidence" value="ECO:0007669"/>
    <property type="project" value="TreeGrafter"/>
</dbReference>
<evidence type="ECO:0000256" key="2">
    <source>
        <dbReference type="ARBA" id="ARBA00022692"/>
    </source>
</evidence>
<dbReference type="EC" id="7.1.1.-" evidence="5"/>
<comment type="subcellular location">
    <subcellularLocation>
        <location evidence="5 6">Cell membrane</location>
        <topology evidence="5 6">Multi-pass membrane protein</topology>
    </subcellularLocation>
    <subcellularLocation>
        <location evidence="1">Membrane</location>
        <topology evidence="1">Multi-pass membrane protein</topology>
    </subcellularLocation>
</comment>
<dbReference type="GO" id="GO:0005886">
    <property type="term" value="C:plasma membrane"/>
    <property type="evidence" value="ECO:0007669"/>
    <property type="project" value="UniProtKB-SubCell"/>
</dbReference>
<organism evidence="7 8">
    <name type="scientific">Aquirhabdus parva</name>
    <dbReference type="NCBI Taxonomy" id="2283318"/>
    <lineage>
        <taxon>Bacteria</taxon>
        <taxon>Pseudomonadati</taxon>
        <taxon>Pseudomonadota</taxon>
        <taxon>Gammaproteobacteria</taxon>
        <taxon>Moraxellales</taxon>
        <taxon>Moraxellaceae</taxon>
        <taxon>Aquirhabdus</taxon>
    </lineage>
</organism>
<feature type="transmembrane region" description="Helical" evidence="5">
    <location>
        <begin position="92"/>
        <end position="114"/>
    </location>
</feature>
<evidence type="ECO:0000256" key="3">
    <source>
        <dbReference type="ARBA" id="ARBA00022989"/>
    </source>
</evidence>
<feature type="transmembrane region" description="Helical" evidence="5">
    <location>
        <begin position="286"/>
        <end position="307"/>
    </location>
</feature>
<dbReference type="RefSeq" id="WP_114899679.1">
    <property type="nucleotide sequence ID" value="NZ_CP031222.1"/>
</dbReference>
<evidence type="ECO:0000256" key="6">
    <source>
        <dbReference type="RuleBase" id="RU000471"/>
    </source>
</evidence>
<dbReference type="Proteomes" id="UP000253940">
    <property type="component" value="Chromosome"/>
</dbReference>
<dbReference type="AlphaFoldDB" id="A0A345P8G2"/>
<comment type="catalytic activity">
    <reaction evidence="5">
        <text>a quinone + NADH + 5 H(+)(in) = a quinol + NAD(+) + 4 H(+)(out)</text>
        <dbReference type="Rhea" id="RHEA:57888"/>
        <dbReference type="ChEBI" id="CHEBI:15378"/>
        <dbReference type="ChEBI" id="CHEBI:24646"/>
        <dbReference type="ChEBI" id="CHEBI:57540"/>
        <dbReference type="ChEBI" id="CHEBI:57945"/>
        <dbReference type="ChEBI" id="CHEBI:132124"/>
    </reaction>
</comment>
<dbReference type="Pfam" id="PF00146">
    <property type="entry name" value="NADHdh"/>
    <property type="match status" value="1"/>
</dbReference>
<proteinExistence type="inferred from homology"/>
<keyword evidence="5" id="KW-0874">Quinone</keyword>
<dbReference type="PROSITE" id="PS00667">
    <property type="entry name" value="COMPLEX1_ND1_1"/>
    <property type="match status" value="1"/>
</dbReference>
<dbReference type="NCBIfam" id="NF004741">
    <property type="entry name" value="PRK06076.1-2"/>
    <property type="match status" value="1"/>
</dbReference>
<dbReference type="GO" id="GO:0009060">
    <property type="term" value="P:aerobic respiration"/>
    <property type="evidence" value="ECO:0007669"/>
    <property type="project" value="TreeGrafter"/>
</dbReference>
<comment type="similarity">
    <text evidence="5 6">Belongs to the complex I subunit 1 family.</text>
</comment>
<dbReference type="InterPro" id="IPR018086">
    <property type="entry name" value="NADH_UbQ_OxRdtase_su1_CS"/>
</dbReference>
<accession>A0A345P8G2</accession>
<feature type="transmembrane region" description="Helical" evidence="5">
    <location>
        <begin position="167"/>
        <end position="186"/>
    </location>
</feature>